<organism evidence="2 3">
    <name type="scientific">Sphingomonas aliaeris</name>
    <dbReference type="NCBI Taxonomy" id="2759526"/>
    <lineage>
        <taxon>Bacteria</taxon>
        <taxon>Pseudomonadati</taxon>
        <taxon>Pseudomonadota</taxon>
        <taxon>Alphaproteobacteria</taxon>
        <taxon>Sphingomonadales</taxon>
        <taxon>Sphingomonadaceae</taxon>
        <taxon>Sphingomonas</taxon>
    </lineage>
</organism>
<dbReference type="InterPro" id="IPR052917">
    <property type="entry name" value="Stress-Dev_Protein"/>
</dbReference>
<evidence type="ECO:0000313" key="2">
    <source>
        <dbReference type="EMBL" id="QQV78553.1"/>
    </source>
</evidence>
<reference evidence="3" key="1">
    <citation type="submission" date="2020-09" db="EMBL/GenBank/DDBJ databases">
        <title>Sphingomonas sp., a new species isolated from pork steak.</title>
        <authorList>
            <person name="Heidler von Heilborn D."/>
        </authorList>
    </citation>
    <scope>NUCLEOTIDE SEQUENCE [LARGE SCALE GENOMIC DNA]</scope>
</reference>
<dbReference type="PANTHER" id="PTHR34818">
    <property type="entry name" value="PROTEIN BLI-3"/>
    <property type="match status" value="1"/>
</dbReference>
<sequence>MFLDGARNERALGGPFCDRYAPEETLWLLRVVLPNPFEEHPVTDTAKIKQDLWDKMADSPYVMVGLTGSGEHSEPLTAQLDKDLVDTLFFFVGKDNRLAKGGDAMAQFVSKGHDFFACMSGSAKIDNDFAMIEKLWNKQVEAWFPGGKNDPNLALLRFDIDSAELWEADVSLTGRLKMLFGGDIKPSEAGSHAKVDTTAA</sequence>
<dbReference type="InterPro" id="IPR012349">
    <property type="entry name" value="Split_barrel_FMN-bd"/>
</dbReference>
<dbReference type="Pfam" id="PF16242">
    <property type="entry name" value="Pyrid_ox_like"/>
    <property type="match status" value="1"/>
</dbReference>
<dbReference type="KEGG" id="sari:H5J25_08015"/>
<gene>
    <name evidence="2" type="ORF">H5J25_08015</name>
</gene>
<dbReference type="EMBL" id="CP061035">
    <property type="protein sequence ID" value="QQV78553.1"/>
    <property type="molecule type" value="Genomic_DNA"/>
</dbReference>
<proteinExistence type="predicted"/>
<name>A0A974S5D0_9SPHN</name>
<dbReference type="PANTHER" id="PTHR34818:SF1">
    <property type="entry name" value="PROTEIN BLI-3"/>
    <property type="match status" value="1"/>
</dbReference>
<dbReference type="InterPro" id="IPR038725">
    <property type="entry name" value="YdaG_split_barrel_FMN-bd"/>
</dbReference>
<dbReference type="Gene3D" id="2.30.110.10">
    <property type="entry name" value="Electron Transport, Fmn-binding Protein, Chain A"/>
    <property type="match status" value="1"/>
</dbReference>
<dbReference type="SUPFAM" id="SSF50475">
    <property type="entry name" value="FMN-binding split barrel"/>
    <property type="match status" value="1"/>
</dbReference>
<evidence type="ECO:0000313" key="3">
    <source>
        <dbReference type="Proteomes" id="UP000595894"/>
    </source>
</evidence>
<accession>A0A974S5D0</accession>
<keyword evidence="3" id="KW-1185">Reference proteome</keyword>
<protein>
    <submittedName>
        <fullName evidence="2">Pyridoxamine 5'-phosphate oxidase family protein</fullName>
    </submittedName>
</protein>
<dbReference type="AlphaFoldDB" id="A0A974S5D0"/>
<feature type="domain" description="General stress protein FMN-binding split barrel" evidence="1">
    <location>
        <begin position="50"/>
        <end position="170"/>
    </location>
</feature>
<dbReference type="Proteomes" id="UP000595894">
    <property type="component" value="Chromosome"/>
</dbReference>
<evidence type="ECO:0000259" key="1">
    <source>
        <dbReference type="Pfam" id="PF16242"/>
    </source>
</evidence>